<name>A0AAN7YUI6_9PEZI</name>
<comment type="similarity">
    <text evidence="1">Belongs to the short-chain dehydrogenases/reductases (SDR) family.</text>
</comment>
<gene>
    <name evidence="4" type="ORF">RRF57_000876</name>
</gene>
<dbReference type="PROSITE" id="PS00061">
    <property type="entry name" value="ADH_SHORT"/>
    <property type="match status" value="1"/>
</dbReference>
<keyword evidence="3" id="KW-0560">Oxidoreductase</keyword>
<dbReference type="SUPFAM" id="SSF51735">
    <property type="entry name" value="NAD(P)-binding Rossmann-fold domains"/>
    <property type="match status" value="1"/>
</dbReference>
<dbReference type="GO" id="GO:0005737">
    <property type="term" value="C:cytoplasm"/>
    <property type="evidence" value="ECO:0007669"/>
    <property type="project" value="TreeGrafter"/>
</dbReference>
<dbReference type="PANTHER" id="PTHR44229:SF4">
    <property type="entry name" value="15-HYDROXYPROSTAGLANDIN DEHYDROGENASE [NAD(+)]"/>
    <property type="match status" value="1"/>
</dbReference>
<reference evidence="4 5" key="1">
    <citation type="submission" date="2023-10" db="EMBL/GenBank/DDBJ databases">
        <title>Draft genome sequence of Xylaria bambusicola isolate GMP-LS, the root and basal stem rot pathogen of sugarcane in Indonesia.</title>
        <authorList>
            <person name="Selvaraj P."/>
            <person name="Muralishankar V."/>
            <person name="Muruganantham S."/>
            <person name="Sp S."/>
            <person name="Haryani S."/>
            <person name="Lau K.J.X."/>
            <person name="Naqvi N.I."/>
        </authorList>
    </citation>
    <scope>NUCLEOTIDE SEQUENCE [LARGE SCALE GENOMIC DNA]</scope>
    <source>
        <strain evidence="4">GMP-LS</strain>
    </source>
</reference>
<evidence type="ECO:0000313" key="5">
    <source>
        <dbReference type="Proteomes" id="UP001305414"/>
    </source>
</evidence>
<dbReference type="InterPro" id="IPR036291">
    <property type="entry name" value="NAD(P)-bd_dom_sf"/>
</dbReference>
<dbReference type="Gene3D" id="3.40.50.720">
    <property type="entry name" value="NAD(P)-binding Rossmann-like Domain"/>
    <property type="match status" value="1"/>
</dbReference>
<protein>
    <submittedName>
        <fullName evidence="4">Uncharacterized protein</fullName>
    </submittedName>
</protein>
<comment type="caution">
    <text evidence="4">The sequence shown here is derived from an EMBL/GenBank/DDBJ whole genome shotgun (WGS) entry which is preliminary data.</text>
</comment>
<proteinExistence type="inferred from homology"/>
<dbReference type="Pfam" id="PF00106">
    <property type="entry name" value="adh_short"/>
    <property type="match status" value="1"/>
</dbReference>
<dbReference type="PRINTS" id="PR00081">
    <property type="entry name" value="GDHRDH"/>
</dbReference>
<evidence type="ECO:0000256" key="2">
    <source>
        <dbReference type="ARBA" id="ARBA00022857"/>
    </source>
</evidence>
<sequence>MPQRRSVIVTGGASGLGKIMSSHFASLGDSVTIFDVNAADGEAVAAELDAAQKKAQAQANANGGGVRFEKCDVSSWTEQKAAFKAVYEAIGRVDVVMANAGIAEHGRSWIVPSREEDEGELDKEPALKVLDVNLEWGSVKLAQYYMRRNTPDPTTGFRGSIICTASNVGLYPFPPAPLYAASKHAVVGLVRSLGPIYGMSHVGIRINALAPAVLGYALRNYTYKPLKTATNIAGTDALFNNMILTPDSTLVKGVEKLLNNVELNGQVLEIHGDNVTVRPPHDVIDADSRHNLAEFVRFRYGQ</sequence>
<accession>A0AAN7YUI6</accession>
<dbReference type="EMBL" id="JAWHQM010000002">
    <property type="protein sequence ID" value="KAK5625160.1"/>
    <property type="molecule type" value="Genomic_DNA"/>
</dbReference>
<evidence type="ECO:0000256" key="3">
    <source>
        <dbReference type="ARBA" id="ARBA00023002"/>
    </source>
</evidence>
<dbReference type="AlphaFoldDB" id="A0AAN7YUI6"/>
<dbReference type="PANTHER" id="PTHR44229">
    <property type="entry name" value="15-HYDROXYPROSTAGLANDIN DEHYDROGENASE [NAD(+)]"/>
    <property type="match status" value="1"/>
</dbReference>
<keyword evidence="2" id="KW-0521">NADP</keyword>
<organism evidence="4 5">
    <name type="scientific">Xylaria bambusicola</name>
    <dbReference type="NCBI Taxonomy" id="326684"/>
    <lineage>
        <taxon>Eukaryota</taxon>
        <taxon>Fungi</taxon>
        <taxon>Dikarya</taxon>
        <taxon>Ascomycota</taxon>
        <taxon>Pezizomycotina</taxon>
        <taxon>Sordariomycetes</taxon>
        <taxon>Xylariomycetidae</taxon>
        <taxon>Xylariales</taxon>
        <taxon>Xylariaceae</taxon>
        <taxon>Xylaria</taxon>
    </lineage>
</organism>
<dbReference type="Proteomes" id="UP001305414">
    <property type="component" value="Unassembled WGS sequence"/>
</dbReference>
<dbReference type="GO" id="GO:0016616">
    <property type="term" value="F:oxidoreductase activity, acting on the CH-OH group of donors, NAD or NADP as acceptor"/>
    <property type="evidence" value="ECO:0007669"/>
    <property type="project" value="TreeGrafter"/>
</dbReference>
<keyword evidence="5" id="KW-1185">Reference proteome</keyword>
<dbReference type="InterPro" id="IPR002347">
    <property type="entry name" value="SDR_fam"/>
</dbReference>
<dbReference type="InterPro" id="IPR020904">
    <property type="entry name" value="Sc_DH/Rdtase_CS"/>
</dbReference>
<evidence type="ECO:0000313" key="4">
    <source>
        <dbReference type="EMBL" id="KAK5625160.1"/>
    </source>
</evidence>
<evidence type="ECO:0000256" key="1">
    <source>
        <dbReference type="ARBA" id="ARBA00006484"/>
    </source>
</evidence>